<feature type="transmembrane region" description="Helical" evidence="10">
    <location>
        <begin position="1158"/>
        <end position="1176"/>
    </location>
</feature>
<dbReference type="SUPFAM" id="SSF52540">
    <property type="entry name" value="P-loop containing nucleoside triphosphate hydrolases"/>
    <property type="match status" value="2"/>
</dbReference>
<dbReference type="Proteomes" id="UP000249464">
    <property type="component" value="Unassembled WGS sequence"/>
</dbReference>
<gene>
    <name evidence="12" type="primary">BQ5605_C002g01530</name>
    <name evidence="12" type="ORF">BQ5605_C002G01530</name>
</gene>
<evidence type="ECO:0000313" key="13">
    <source>
        <dbReference type="Proteomes" id="UP000249464"/>
    </source>
</evidence>
<keyword evidence="5" id="KW-0547">Nucleotide-binding</keyword>
<dbReference type="Pfam" id="PF00005">
    <property type="entry name" value="ABC_tran"/>
    <property type="match status" value="2"/>
</dbReference>
<evidence type="ECO:0000256" key="2">
    <source>
        <dbReference type="ARBA" id="ARBA00006012"/>
    </source>
</evidence>
<dbReference type="PROSITE" id="PS00211">
    <property type="entry name" value="ABC_TRANSPORTER_1"/>
    <property type="match status" value="1"/>
</dbReference>
<dbReference type="SMART" id="SM00382">
    <property type="entry name" value="AAA"/>
    <property type="match status" value="2"/>
</dbReference>
<feature type="compositionally biased region" description="Polar residues" evidence="9">
    <location>
        <begin position="8"/>
        <end position="26"/>
    </location>
</feature>
<keyword evidence="6" id="KW-0067">ATP-binding</keyword>
<keyword evidence="7 10" id="KW-1133">Transmembrane helix</keyword>
<keyword evidence="3" id="KW-0813">Transport</keyword>
<dbReference type="GO" id="GO:0016887">
    <property type="term" value="F:ATP hydrolysis activity"/>
    <property type="evidence" value="ECO:0007669"/>
    <property type="project" value="InterPro"/>
</dbReference>
<keyword evidence="8 10" id="KW-0472">Membrane</keyword>
<feature type="transmembrane region" description="Helical" evidence="10">
    <location>
        <begin position="576"/>
        <end position="601"/>
    </location>
</feature>
<feature type="domain" description="ABC transporter" evidence="11">
    <location>
        <begin position="808"/>
        <end position="1058"/>
    </location>
</feature>
<dbReference type="InterPro" id="IPR017871">
    <property type="entry name" value="ABC_transporter-like_CS"/>
</dbReference>
<dbReference type="InterPro" id="IPR003593">
    <property type="entry name" value="AAA+_ATPase"/>
</dbReference>
<keyword evidence="4 10" id="KW-0812">Transmembrane</keyword>
<evidence type="ECO:0000256" key="1">
    <source>
        <dbReference type="ARBA" id="ARBA00004141"/>
    </source>
</evidence>
<evidence type="ECO:0000256" key="9">
    <source>
        <dbReference type="SAM" id="MobiDB-lite"/>
    </source>
</evidence>
<evidence type="ECO:0000256" key="5">
    <source>
        <dbReference type="ARBA" id="ARBA00022741"/>
    </source>
</evidence>
<comment type="similarity">
    <text evidence="2">Belongs to the ABC transporter superfamily. ABCG family. PDR (TC 3.A.1.205) subfamily.</text>
</comment>
<protein>
    <submittedName>
        <fullName evidence="12">BQ5605_C002g01530 protein</fullName>
    </submittedName>
</protein>
<accession>A0A2X0M3F8</accession>
<evidence type="ECO:0000256" key="4">
    <source>
        <dbReference type="ARBA" id="ARBA00022692"/>
    </source>
</evidence>
<dbReference type="PANTHER" id="PTHR19241">
    <property type="entry name" value="ATP-BINDING CASSETTE TRANSPORTER"/>
    <property type="match status" value="1"/>
</dbReference>
<dbReference type="InterPro" id="IPR010929">
    <property type="entry name" value="PDR_CDR_ABC"/>
</dbReference>
<keyword evidence="13" id="KW-1185">Reference proteome</keyword>
<dbReference type="GO" id="GO:0140359">
    <property type="term" value="F:ABC-type transporter activity"/>
    <property type="evidence" value="ECO:0007669"/>
    <property type="project" value="InterPro"/>
</dbReference>
<evidence type="ECO:0000313" key="12">
    <source>
        <dbReference type="EMBL" id="SGY33706.1"/>
    </source>
</evidence>
<name>A0A2X0M3F8_9BASI</name>
<reference evidence="12 13" key="1">
    <citation type="submission" date="2016-11" db="EMBL/GenBank/DDBJ databases">
        <authorList>
            <person name="Jaros S."/>
            <person name="Januszkiewicz K."/>
            <person name="Wedrychowicz H."/>
        </authorList>
    </citation>
    <scope>NUCLEOTIDE SEQUENCE [LARGE SCALE GENOMIC DNA]</scope>
</reference>
<feature type="region of interest" description="Disordered" evidence="9">
    <location>
        <begin position="1"/>
        <end position="33"/>
    </location>
</feature>
<evidence type="ECO:0000256" key="6">
    <source>
        <dbReference type="ARBA" id="ARBA00022840"/>
    </source>
</evidence>
<dbReference type="CDD" id="cd03232">
    <property type="entry name" value="ABCG_PDR_domain2"/>
    <property type="match status" value="1"/>
</dbReference>
<feature type="transmembrane region" description="Helical" evidence="10">
    <location>
        <begin position="1188"/>
        <end position="1208"/>
    </location>
</feature>
<dbReference type="InterPro" id="IPR013525">
    <property type="entry name" value="ABC2_TM"/>
</dbReference>
<evidence type="ECO:0000259" key="11">
    <source>
        <dbReference type="PROSITE" id="PS50893"/>
    </source>
</evidence>
<evidence type="ECO:0000256" key="8">
    <source>
        <dbReference type="ARBA" id="ARBA00023136"/>
    </source>
</evidence>
<sequence>MASPTVDHASSPSDTNEPSTSASNQRAPVVDPLPHGLPIRFSRLSVPSSSSPLLGTPAGGGTSEALVATLGSAMIDLISLGPVRRVVRSTINQRRRAQEDPGTTLSERERRDRTRSIVAGVEGVVHQGEMLLIVGPPSANVSTLLRALSSPSDLPISASSHLDYGQLPPATVNRPSIIPPYPANAGKLRSQVVYMNDHDVHFATLSLRNSMLPGSLAKTPGTRARLDGSTRRQWADSQLNRHVDAMGLSHAMGTKVGSSVVRGLSGGERKRASLVEALLTRASVLLLEAPTSGLDSSTALSVLTYLRNWAKRGKRSIVATAPHIADPLYFQFDKVLVLSSAGRQIYFGKASDAQVYYETLGLGFHRRTELGEGVAEFLVACNEGRGNDVVLEKAWIKSEARQQVANEIADYDKIYPLEECAQPLLKALDLEKSRTTQAHYTVSFLYQVLLLTRRQYALVYSELPGYVTKTVVNILLSITVGTLFFRLPSTSSAAFTRGSLLLLSIMFNAYLSLAELGKAIEGRDIVRRQGDWGFFGSSALALARVASDIPLIFAQCLLFGTVTYLMAGLQSTWSHFFIYIIFVNATALNLSSMFRMFAAFSPGFEEAIRFCGICLNILVIFAGYFIPTPSMRKGLKWIHYVVDPISYSYEAVLANEFHNLSLSCSPDDIVPFGPTYTRPEYQTCLLAGSTSGSLTVSGDAYLAISYDFHYSNIWRNLGIMAAQALVFLVIGVVATEFLHFAPGGTKRVWARTKRVMKRLERANRWYKQRKSDEDDYGVDLVPMFEEDMDEDEDELIRQSQGVQDGSTLMWKNVCLWVDTESDTRRLLDHVDGYIKPGRVCALMGASGAGKSTLLNVLAGRTVGVVRGIVLVDGIPPDEQFYRTTGFCEQFDLHAQIMPPFRADERSTIREALEFSALLRQDASIPRAEKLAYVDHVLELLDLTSIQDAIIGTPSEGLNAEQRKRTTIAVEVVSRPRILYADEPTTGLDSKSALKVVKLLRRLARTGLAIICTIHQPSAETFNVFDDVLLLQRGGRQVYFGPRDESIAFFASLGKESTHQNPADFLLDVAGAGLASTDGEDLNNEPFVEDPPPDQNVALKWKDSRECDQLAEELDTLCAAPKRLRRKVAVPGTWFECVELTKRVTRHYWRDPSFSYTKLFTSTIVPFVIGLSFFRVAQEYSIVSFQNRLFSVFLLLFVPVVWNLLYLFYRFQNVIIFKIFKLRGLWEARERPSKIYGRTAFVTSLLVSELPYSLACATLYFVIWYFLVGFPLKSETLGFAFLMIQLFYLFQSTWALWIVSLSPDIGTIANLLPFFLVSMEAFNGALMPYSQMPRYWRWLYYVSPFQHYVQSMLGNLLHGQPISCLPSELVTFESPYSVSCVDYMRTYLRENAGYLTNPASTTTCSFCKFSNGDDYMATLNIAYQDRWRSLGVLFVYTITNVIIAYGLVFYPVPWGKVLFWRQSGGRQHARAEMAATKEYEREVAEMLTATTLRT</sequence>
<comment type="subcellular location">
    <subcellularLocation>
        <location evidence="1">Membrane</location>
        <topology evidence="1">Multi-pass membrane protein</topology>
    </subcellularLocation>
</comment>
<proteinExistence type="inferred from homology"/>
<dbReference type="InterPro" id="IPR043926">
    <property type="entry name" value="ABCG_dom"/>
</dbReference>
<feature type="transmembrane region" description="Helical" evidence="10">
    <location>
        <begin position="717"/>
        <end position="738"/>
    </location>
</feature>
<dbReference type="Pfam" id="PF01061">
    <property type="entry name" value="ABC2_membrane"/>
    <property type="match status" value="2"/>
</dbReference>
<dbReference type="Pfam" id="PF06422">
    <property type="entry name" value="PDR_CDR"/>
    <property type="match status" value="1"/>
</dbReference>
<feature type="region of interest" description="Disordered" evidence="9">
    <location>
        <begin position="92"/>
        <end position="113"/>
    </location>
</feature>
<evidence type="ECO:0000256" key="10">
    <source>
        <dbReference type="SAM" id="Phobius"/>
    </source>
</evidence>
<dbReference type="InterPro" id="IPR003439">
    <property type="entry name" value="ABC_transporter-like_ATP-bd"/>
</dbReference>
<feature type="transmembrane region" description="Helical" evidence="10">
    <location>
        <begin position="1249"/>
        <end position="1269"/>
    </location>
</feature>
<dbReference type="GO" id="GO:0016020">
    <property type="term" value="C:membrane"/>
    <property type="evidence" value="ECO:0007669"/>
    <property type="project" value="UniProtKB-SubCell"/>
</dbReference>
<dbReference type="GO" id="GO:0005524">
    <property type="term" value="F:ATP binding"/>
    <property type="evidence" value="ECO:0007669"/>
    <property type="project" value="UniProtKB-KW"/>
</dbReference>
<evidence type="ECO:0000256" key="7">
    <source>
        <dbReference type="ARBA" id="ARBA00022989"/>
    </source>
</evidence>
<feature type="transmembrane region" description="Helical" evidence="10">
    <location>
        <begin position="1276"/>
        <end position="1298"/>
    </location>
</feature>
<dbReference type="PROSITE" id="PS50893">
    <property type="entry name" value="ABC_TRANSPORTER_2"/>
    <property type="match status" value="2"/>
</dbReference>
<feature type="transmembrane region" description="Helical" evidence="10">
    <location>
        <begin position="549"/>
        <end position="569"/>
    </location>
</feature>
<feature type="transmembrane region" description="Helical" evidence="10">
    <location>
        <begin position="494"/>
        <end position="513"/>
    </location>
</feature>
<organism evidence="12 13">
    <name type="scientific">Microbotryum silenes-dioicae</name>
    <dbReference type="NCBI Taxonomy" id="796604"/>
    <lineage>
        <taxon>Eukaryota</taxon>
        <taxon>Fungi</taxon>
        <taxon>Dikarya</taxon>
        <taxon>Basidiomycota</taxon>
        <taxon>Pucciniomycotina</taxon>
        <taxon>Microbotryomycetes</taxon>
        <taxon>Microbotryales</taxon>
        <taxon>Microbotryaceae</taxon>
        <taxon>Microbotryum</taxon>
    </lineage>
</organism>
<dbReference type="InterPro" id="IPR034003">
    <property type="entry name" value="ABCG_PDR_2"/>
</dbReference>
<dbReference type="InterPro" id="IPR027417">
    <property type="entry name" value="P-loop_NTPase"/>
</dbReference>
<feature type="transmembrane region" description="Helical" evidence="10">
    <location>
        <begin position="470"/>
        <end position="487"/>
    </location>
</feature>
<feature type="transmembrane region" description="Helical" evidence="10">
    <location>
        <begin position="1429"/>
        <end position="1449"/>
    </location>
</feature>
<evidence type="ECO:0000256" key="3">
    <source>
        <dbReference type="ARBA" id="ARBA00022448"/>
    </source>
</evidence>
<dbReference type="STRING" id="796604.A0A2X0M3F8"/>
<dbReference type="Pfam" id="PF19055">
    <property type="entry name" value="ABC2_membrane_7"/>
    <property type="match status" value="1"/>
</dbReference>
<feature type="transmembrane region" description="Helical" evidence="10">
    <location>
        <begin position="607"/>
        <end position="626"/>
    </location>
</feature>
<dbReference type="EMBL" id="FQNC01000041">
    <property type="protein sequence ID" value="SGY33706.1"/>
    <property type="molecule type" value="Genomic_DNA"/>
</dbReference>
<dbReference type="Gene3D" id="3.40.50.300">
    <property type="entry name" value="P-loop containing nucleotide triphosphate hydrolases"/>
    <property type="match status" value="2"/>
</dbReference>
<feature type="transmembrane region" description="Helical" evidence="10">
    <location>
        <begin position="1310"/>
        <end position="1328"/>
    </location>
</feature>
<feature type="domain" description="ABC transporter" evidence="11">
    <location>
        <begin position="103"/>
        <end position="358"/>
    </location>
</feature>